<keyword evidence="2" id="KW-1185">Reference proteome</keyword>
<reference evidence="1" key="1">
    <citation type="journal article" date="2020" name="Stud. Mycol.">
        <title>101 Dothideomycetes genomes: a test case for predicting lifestyles and emergence of pathogens.</title>
        <authorList>
            <person name="Haridas S."/>
            <person name="Albert R."/>
            <person name="Binder M."/>
            <person name="Bloem J."/>
            <person name="Labutti K."/>
            <person name="Salamov A."/>
            <person name="Andreopoulos B."/>
            <person name="Baker S."/>
            <person name="Barry K."/>
            <person name="Bills G."/>
            <person name="Bluhm B."/>
            <person name="Cannon C."/>
            <person name="Castanera R."/>
            <person name="Culley D."/>
            <person name="Daum C."/>
            <person name="Ezra D."/>
            <person name="Gonzalez J."/>
            <person name="Henrissat B."/>
            <person name="Kuo A."/>
            <person name="Liang C."/>
            <person name="Lipzen A."/>
            <person name="Lutzoni F."/>
            <person name="Magnuson J."/>
            <person name="Mondo S."/>
            <person name="Nolan M."/>
            <person name="Ohm R."/>
            <person name="Pangilinan J."/>
            <person name="Park H.-J."/>
            <person name="Ramirez L."/>
            <person name="Alfaro M."/>
            <person name="Sun H."/>
            <person name="Tritt A."/>
            <person name="Yoshinaga Y."/>
            <person name="Zwiers L.-H."/>
            <person name="Turgeon B."/>
            <person name="Goodwin S."/>
            <person name="Spatafora J."/>
            <person name="Crous P."/>
            <person name="Grigoriev I."/>
        </authorList>
    </citation>
    <scope>NUCLEOTIDE SEQUENCE</scope>
    <source>
        <strain evidence="1">CBS 207.26</strain>
    </source>
</reference>
<name>A0A6A6EQ61_9PEZI</name>
<sequence length="210" mass="23052">MHSLWTEVLSTHAGAGLVWAGDVVGSLRHVQNVLKPGESCQIPYLLAGKYIKATDVKEYCAWRAKTNILLAAKIDNASIRAPIDDITDVLREDLEPFLTCKRTTMWDELRDLVVQAVALDAEISKSRALFAFAKCTGASGQSWGFQFHDAMMESDVRFDVGHPGMNVELVVAPFFVKAGTADGDAYDTQSCLSKCVVVCTETRKKMVGTF</sequence>
<organism evidence="1 2">
    <name type="scientific">Zopfia rhizophila CBS 207.26</name>
    <dbReference type="NCBI Taxonomy" id="1314779"/>
    <lineage>
        <taxon>Eukaryota</taxon>
        <taxon>Fungi</taxon>
        <taxon>Dikarya</taxon>
        <taxon>Ascomycota</taxon>
        <taxon>Pezizomycotina</taxon>
        <taxon>Dothideomycetes</taxon>
        <taxon>Dothideomycetes incertae sedis</taxon>
        <taxon>Zopfiaceae</taxon>
        <taxon>Zopfia</taxon>
    </lineage>
</organism>
<proteinExistence type="predicted"/>
<dbReference type="EMBL" id="ML994614">
    <property type="protein sequence ID" value="KAF2193122.1"/>
    <property type="molecule type" value="Genomic_DNA"/>
</dbReference>
<dbReference type="OrthoDB" id="3776930at2759"/>
<evidence type="ECO:0000313" key="2">
    <source>
        <dbReference type="Proteomes" id="UP000800200"/>
    </source>
</evidence>
<dbReference type="Proteomes" id="UP000800200">
    <property type="component" value="Unassembled WGS sequence"/>
</dbReference>
<evidence type="ECO:0000313" key="1">
    <source>
        <dbReference type="EMBL" id="KAF2193122.1"/>
    </source>
</evidence>
<accession>A0A6A6EQ61</accession>
<gene>
    <name evidence="1" type="ORF">K469DRAFT_715159</name>
</gene>
<protein>
    <submittedName>
        <fullName evidence="1">Uncharacterized protein</fullName>
    </submittedName>
</protein>
<dbReference type="AlphaFoldDB" id="A0A6A6EQ61"/>